<accession>A0A0F8ZCB4</accession>
<feature type="non-terminal residue" evidence="1">
    <location>
        <position position="1"/>
    </location>
</feature>
<comment type="caution">
    <text evidence="1">The sequence shown here is derived from an EMBL/GenBank/DDBJ whole genome shotgun (WGS) entry which is preliminary data.</text>
</comment>
<dbReference type="AlphaFoldDB" id="A0A0F8ZCB4"/>
<protein>
    <submittedName>
        <fullName evidence="1">Uncharacterized protein</fullName>
    </submittedName>
</protein>
<dbReference type="EMBL" id="LAZR01048686">
    <property type="protein sequence ID" value="KKK91368.1"/>
    <property type="molecule type" value="Genomic_DNA"/>
</dbReference>
<proteinExistence type="predicted"/>
<gene>
    <name evidence="1" type="ORF">LCGC14_2713640</name>
</gene>
<evidence type="ECO:0000313" key="1">
    <source>
        <dbReference type="EMBL" id="KKK91368.1"/>
    </source>
</evidence>
<name>A0A0F8ZCB4_9ZZZZ</name>
<organism evidence="1">
    <name type="scientific">marine sediment metagenome</name>
    <dbReference type="NCBI Taxonomy" id="412755"/>
    <lineage>
        <taxon>unclassified sequences</taxon>
        <taxon>metagenomes</taxon>
        <taxon>ecological metagenomes</taxon>
    </lineage>
</organism>
<reference evidence="1" key="1">
    <citation type="journal article" date="2015" name="Nature">
        <title>Complex archaea that bridge the gap between prokaryotes and eukaryotes.</title>
        <authorList>
            <person name="Spang A."/>
            <person name="Saw J.H."/>
            <person name="Jorgensen S.L."/>
            <person name="Zaremba-Niedzwiedzka K."/>
            <person name="Martijn J."/>
            <person name="Lind A.E."/>
            <person name="van Eijk R."/>
            <person name="Schleper C."/>
            <person name="Guy L."/>
            <person name="Ettema T.J."/>
        </authorList>
    </citation>
    <scope>NUCLEOTIDE SEQUENCE</scope>
</reference>
<sequence length="48" mass="5006">VVIEATAAPASGDYYIFIEYEEEAFSGGLPAVAGTDPNRISNLTVKAS</sequence>